<dbReference type="KEGG" id="cot:CORT_0G03430"/>
<dbReference type="GO" id="GO:0015123">
    <property type="term" value="F:acetate transmembrane transporter activity"/>
    <property type="evidence" value="ECO:0007669"/>
    <property type="project" value="TreeGrafter"/>
</dbReference>
<accession>H8XA42</accession>
<dbReference type="RefSeq" id="XP_003871144.1">
    <property type="nucleotide sequence ID" value="XM_003871095.1"/>
</dbReference>
<dbReference type="EMBL" id="HE681725">
    <property type="protein sequence ID" value="CCG25019.1"/>
    <property type="molecule type" value="Genomic_DNA"/>
</dbReference>
<dbReference type="GeneID" id="14542204"/>
<dbReference type="Proteomes" id="UP000005018">
    <property type="component" value="Chromosome 7"/>
</dbReference>
<feature type="transmembrane region" description="Helical" evidence="7">
    <location>
        <begin position="83"/>
        <end position="100"/>
    </location>
</feature>
<comment type="subcellular location">
    <subcellularLocation>
        <location evidence="1">Membrane</location>
        <topology evidence="1">Multi-pass membrane protein</topology>
    </subcellularLocation>
</comment>
<evidence type="ECO:0000256" key="1">
    <source>
        <dbReference type="ARBA" id="ARBA00004141"/>
    </source>
</evidence>
<keyword evidence="9" id="KW-1185">Reference proteome</keyword>
<evidence type="ECO:0000256" key="7">
    <source>
        <dbReference type="SAM" id="Phobius"/>
    </source>
</evidence>
<name>H8XA42_CANO9</name>
<organism evidence="8 9">
    <name type="scientific">Candida orthopsilosis (strain 90-125)</name>
    <name type="common">Yeast</name>
    <dbReference type="NCBI Taxonomy" id="1136231"/>
    <lineage>
        <taxon>Eukaryota</taxon>
        <taxon>Fungi</taxon>
        <taxon>Dikarya</taxon>
        <taxon>Ascomycota</taxon>
        <taxon>Saccharomycotina</taxon>
        <taxon>Pichiomycetes</taxon>
        <taxon>Debaryomycetaceae</taxon>
        <taxon>Candida/Lodderomyces clade</taxon>
        <taxon>Candida</taxon>
    </lineage>
</organism>
<dbReference type="OrthoDB" id="3648309at2759"/>
<feature type="transmembrane region" description="Helical" evidence="7">
    <location>
        <begin position="224"/>
        <end position="243"/>
    </location>
</feature>
<comment type="similarity">
    <text evidence="2">Belongs to the acetate uptake transporter (AceTr) (TC 2.A.96) family.</text>
</comment>
<dbReference type="Pfam" id="PF01184">
    <property type="entry name" value="Gpr1_Fun34_YaaH"/>
    <property type="match status" value="1"/>
</dbReference>
<dbReference type="HOGENOM" id="CLU_051062_0_0_1"/>
<evidence type="ECO:0000256" key="3">
    <source>
        <dbReference type="ARBA" id="ARBA00022692"/>
    </source>
</evidence>
<evidence type="ECO:0000313" key="9">
    <source>
        <dbReference type="Proteomes" id="UP000005018"/>
    </source>
</evidence>
<feature type="transmembrane region" description="Helical" evidence="7">
    <location>
        <begin position="199"/>
        <end position="217"/>
    </location>
</feature>
<evidence type="ECO:0000256" key="4">
    <source>
        <dbReference type="ARBA" id="ARBA00022989"/>
    </source>
</evidence>
<protein>
    <submittedName>
        <fullName evidence="8">Uncharacterized protein</fullName>
    </submittedName>
</protein>
<dbReference type="NCBIfam" id="NF038013">
    <property type="entry name" value="AceTr_1"/>
    <property type="match status" value="1"/>
</dbReference>
<dbReference type="AlphaFoldDB" id="H8XA42"/>
<keyword evidence="3 7" id="KW-0812">Transmembrane</keyword>
<feature type="transmembrane region" description="Helical" evidence="7">
    <location>
        <begin position="173"/>
        <end position="193"/>
    </location>
</feature>
<keyword evidence="5 7" id="KW-0472">Membrane</keyword>
<gene>
    <name evidence="8" type="ORF">CORT_0G03430</name>
</gene>
<evidence type="ECO:0000256" key="5">
    <source>
        <dbReference type="ARBA" id="ARBA00023136"/>
    </source>
</evidence>
<keyword evidence="4 7" id="KW-1133">Transmembrane helix</keyword>
<dbReference type="PANTHER" id="PTHR31123:SF1">
    <property type="entry name" value="ACCUMULATION OF DYADS PROTEIN 2-RELATED"/>
    <property type="match status" value="1"/>
</dbReference>
<dbReference type="GO" id="GO:0005886">
    <property type="term" value="C:plasma membrane"/>
    <property type="evidence" value="ECO:0007669"/>
    <property type="project" value="TreeGrafter"/>
</dbReference>
<sequence length="270" mass="29837">MTPSSTQNYSKPATSHTEEHDQLQQTRCHHHFITRIYIHGERDESITIGGQTCYRHELMSAFGGSLDPGARPYPKFNINSSQLGLYGFGLSCFVLGLFNCQAKGITLPNVAVSLACFYGATAQIIAGLLEFPTRNTFAFTALTPYGEFWLGYACVVVESLGIMAAYEVMAQFLNAMGLFLLEWVIWILIVVLITMKSALVFFLMFLFLDLTFIFLACAEITGRVGVALGGGVIGVITAFIAWYNGFVGTTTHFNSYIVPSDVFFFSNNRV</sequence>
<feature type="region of interest" description="Disordered" evidence="6">
    <location>
        <begin position="1"/>
        <end position="24"/>
    </location>
</feature>
<proteinExistence type="inferred from homology"/>
<evidence type="ECO:0000313" key="8">
    <source>
        <dbReference type="EMBL" id="CCG25019.1"/>
    </source>
</evidence>
<feature type="compositionally biased region" description="Polar residues" evidence="6">
    <location>
        <begin position="1"/>
        <end position="15"/>
    </location>
</feature>
<dbReference type="eggNOG" id="ENOG502QUJS">
    <property type="taxonomic scope" value="Eukaryota"/>
</dbReference>
<dbReference type="InterPro" id="IPR051633">
    <property type="entry name" value="AceTr"/>
</dbReference>
<feature type="transmembrane region" description="Helical" evidence="7">
    <location>
        <begin position="107"/>
        <end position="129"/>
    </location>
</feature>
<dbReference type="PANTHER" id="PTHR31123">
    <property type="entry name" value="ACCUMULATION OF DYADS PROTEIN 2-RELATED"/>
    <property type="match status" value="1"/>
</dbReference>
<evidence type="ECO:0000256" key="6">
    <source>
        <dbReference type="SAM" id="MobiDB-lite"/>
    </source>
</evidence>
<dbReference type="InterPro" id="IPR000791">
    <property type="entry name" value="Gpr1/Fun34/SatP-like"/>
</dbReference>
<reference evidence="8 9" key="1">
    <citation type="journal article" date="2012" name="PLoS ONE">
        <title>Sequence and analysis of the genome of the pathogenic yeast Candida orthopsilosis.</title>
        <authorList>
            <person name="Riccombeni A."/>
            <person name="Vidanes G."/>
            <person name="Proux-Wera E."/>
            <person name="Wolfe K.H."/>
            <person name="Butler G."/>
        </authorList>
    </citation>
    <scope>NUCLEOTIDE SEQUENCE [LARGE SCALE GENOMIC DNA]</scope>
    <source>
        <strain evidence="8 9">Co 90-125</strain>
    </source>
</reference>
<evidence type="ECO:0000256" key="2">
    <source>
        <dbReference type="ARBA" id="ARBA00005587"/>
    </source>
</evidence>